<dbReference type="AlphaFoldDB" id="A0A0K0ELY9"/>
<dbReference type="PANTHER" id="PTHR15698">
    <property type="entry name" value="PROTEIN CBG15099"/>
    <property type="match status" value="1"/>
</dbReference>
<proteinExistence type="predicted"/>
<dbReference type="STRING" id="6248.A0A0K0ELY9"/>
<name>A0A0K0ELY9_STRER</name>
<dbReference type="Pfam" id="PF19281">
    <property type="entry name" value="PHYHIP_C"/>
    <property type="match status" value="1"/>
</dbReference>
<evidence type="ECO:0000313" key="2">
    <source>
        <dbReference type="WBParaSite" id="SSTP_0001047700.1"/>
    </source>
</evidence>
<dbReference type="PANTHER" id="PTHR15698:SF4">
    <property type="entry name" value="PHYTANOYL-COA HYDROXYLASE-INTERACTING PROTEIN-LIKE C-TERMINAL DOMAIN-CONTAINING PROTEIN"/>
    <property type="match status" value="1"/>
</dbReference>
<reference evidence="2" key="1">
    <citation type="submission" date="2015-08" db="UniProtKB">
        <authorList>
            <consortium name="WormBaseParasite"/>
        </authorList>
    </citation>
    <scope>IDENTIFICATION</scope>
</reference>
<dbReference type="GO" id="GO:0005737">
    <property type="term" value="C:cytoplasm"/>
    <property type="evidence" value="ECO:0007669"/>
    <property type="project" value="TreeGrafter"/>
</dbReference>
<feature type="domain" description="Phytanoyl-CoA hydroxylase-interacting protein-like C-terminal" evidence="1">
    <location>
        <begin position="145"/>
        <end position="317"/>
    </location>
</feature>
<evidence type="ECO:0000259" key="1">
    <source>
        <dbReference type="Pfam" id="PF19281"/>
    </source>
</evidence>
<accession>A0A0K0ELY9</accession>
<organism evidence="2">
    <name type="scientific">Strongyloides stercoralis</name>
    <name type="common">Threadworm</name>
    <dbReference type="NCBI Taxonomy" id="6248"/>
    <lineage>
        <taxon>Eukaryota</taxon>
        <taxon>Metazoa</taxon>
        <taxon>Ecdysozoa</taxon>
        <taxon>Nematoda</taxon>
        <taxon>Chromadorea</taxon>
        <taxon>Rhabditida</taxon>
        <taxon>Tylenchina</taxon>
        <taxon>Panagrolaimomorpha</taxon>
        <taxon>Strongyloidoidea</taxon>
        <taxon>Strongyloididae</taxon>
        <taxon>Strongyloides</taxon>
    </lineage>
</organism>
<dbReference type="InterPro" id="IPR042868">
    <property type="entry name" value="PHYHIP/PHYHIPL"/>
</dbReference>
<sequence length="850" mass="99832">MNIFIEKYKGMLNTNNIEDGIDFPSDCIIGKLNLTINDHQTITIHLKEIDKKIPEALKIIKITEEQFYAQKIVQSHLVYQQDEITFKVTPGFKYQYRLYVVDLCTKKKYVYQECYECILSKSKILSLYAISLELFAKIKCPPVRICELYRCKPKSYFEKIDICNKGIMYPYIKDNTGHAGNPLIGKVRGLFFSGKLNDRNNFPEGSSFGDKRFVINAYHLLNPDMHNYYFGDIYCTKSENIHVVTIVVCNKNTPEDIYCRKHLVFLCPKRNEFITCISKQGLYEYYWNYREKNNVSITLELFYCGPVDTNIGYFEDILRVIGDGSTTPGGIGHKKNFITCCFIKKIRLISNLSKVCLNFSKATNFANDKGTIYFLNEYVTNCTIDSKLIETEISLESNSFYKSYDLINIEEYFLEIFIINDPPQSYGCKEFGTMINKNLIQLPYQLINEIQSDNISEIVILIDKDFSCQKCLPMPDLKNCKIFDGFKNLKTIKLYVENLMLTEGDKTLIDIVSNIKEITIDVILDKLQSNINFPIHSSATDNCIFSYIISKKCYLSIFIPYFINNFNLIRWLKKLNTFDYTFICSLSFNISLPSEIQEFSKYLSLMTNLKWLRLVFKINYKCLKLEKYQCTTSKEYLFESSKHLQKLKTIQIIWYFNMSTSVIKKFMEGQNKENNEAIQHKINKCLKIWEKETFSFFTSVSKSIKNLYFYAIPQFNSKITSFLNDLFPNLNFLFLGSIPNIEKKCLKILRNLKIFVSRNNEVLELPTNIKSCMISDAKYLLKNNIRKEKYEKCFEHYKKLKCFKKEYDVEGLIIGKIFFNNFDELYDIKVHFNDIKKIHLWKIINLNKIP</sequence>
<dbReference type="InterPro" id="IPR045545">
    <property type="entry name" value="PHYIP/PHIPL_C"/>
</dbReference>
<protein>
    <submittedName>
        <fullName evidence="2">PHYHIP_C domain-containing protein</fullName>
    </submittedName>
</protein>
<dbReference type="WBParaSite" id="SSTP_0001047700.1">
    <property type="protein sequence ID" value="SSTP_0001047700.1"/>
    <property type="gene ID" value="SSTP_0001047700"/>
</dbReference>